<comment type="similarity">
    <text evidence="1">Belongs to the ETF alpha-subunit/FixB family.</text>
</comment>
<dbReference type="PANTHER" id="PTHR43153">
    <property type="entry name" value="ELECTRON TRANSFER FLAVOPROTEIN ALPHA"/>
    <property type="match status" value="1"/>
</dbReference>
<dbReference type="SMART" id="SM00893">
    <property type="entry name" value="ETF"/>
    <property type="match status" value="1"/>
</dbReference>
<proteinExistence type="inferred from homology"/>
<dbReference type="InterPro" id="IPR033947">
    <property type="entry name" value="ETF_alpha_N"/>
</dbReference>
<feature type="non-terminal residue" evidence="3">
    <location>
        <position position="184"/>
    </location>
</feature>
<dbReference type="AlphaFoldDB" id="A0A0F9GZV4"/>
<organism evidence="3">
    <name type="scientific">marine sediment metagenome</name>
    <dbReference type="NCBI Taxonomy" id="412755"/>
    <lineage>
        <taxon>unclassified sequences</taxon>
        <taxon>metagenomes</taxon>
        <taxon>ecological metagenomes</taxon>
    </lineage>
</organism>
<name>A0A0F9GZV4_9ZZZZ</name>
<dbReference type="PANTHER" id="PTHR43153:SF1">
    <property type="entry name" value="ELECTRON TRANSFER FLAVOPROTEIN SUBUNIT ALPHA, MITOCHONDRIAL"/>
    <property type="match status" value="1"/>
</dbReference>
<dbReference type="CDD" id="cd01715">
    <property type="entry name" value="ETF_alpha"/>
    <property type="match status" value="1"/>
</dbReference>
<reference evidence="3" key="1">
    <citation type="journal article" date="2015" name="Nature">
        <title>Complex archaea that bridge the gap between prokaryotes and eukaryotes.</title>
        <authorList>
            <person name="Spang A."/>
            <person name="Saw J.H."/>
            <person name="Jorgensen S.L."/>
            <person name="Zaremba-Niedzwiedzka K."/>
            <person name="Martijn J."/>
            <person name="Lind A.E."/>
            <person name="van Eijk R."/>
            <person name="Schleper C."/>
            <person name="Guy L."/>
            <person name="Ettema T.J."/>
        </authorList>
    </citation>
    <scope>NUCLEOTIDE SEQUENCE</scope>
</reference>
<accession>A0A0F9GZV4</accession>
<dbReference type="Pfam" id="PF01012">
    <property type="entry name" value="ETF"/>
    <property type="match status" value="1"/>
</dbReference>
<dbReference type="GO" id="GO:0009055">
    <property type="term" value="F:electron transfer activity"/>
    <property type="evidence" value="ECO:0007669"/>
    <property type="project" value="InterPro"/>
</dbReference>
<sequence length="184" mass="20265">MNKPVLAIAEQREGTLRRITFEVIGEARRLADKLNTELNVTILGFNISSLADILRFHSPDKVLVADSKILENYNSEAYINTLTDVVSKIEPSIVLLGATSIGKDVAPRLAARLKTNLISECISLDINDTLLTAVRPIYGGKTRATVTSNTPKYQIATLRQNIFKPSIENSSKTAILEKIDTEIL</sequence>
<dbReference type="InterPro" id="IPR014730">
    <property type="entry name" value="ETF_a/b_N"/>
</dbReference>
<dbReference type="SUPFAM" id="SSF52402">
    <property type="entry name" value="Adenine nucleotide alpha hydrolases-like"/>
    <property type="match status" value="1"/>
</dbReference>
<protein>
    <recommendedName>
        <fullName evidence="2">Electron transfer flavoprotein alpha/beta-subunit N-terminal domain-containing protein</fullName>
    </recommendedName>
</protein>
<dbReference type="GO" id="GO:0033539">
    <property type="term" value="P:fatty acid beta-oxidation using acyl-CoA dehydrogenase"/>
    <property type="evidence" value="ECO:0007669"/>
    <property type="project" value="TreeGrafter"/>
</dbReference>
<dbReference type="GO" id="GO:0050660">
    <property type="term" value="F:flavin adenine dinucleotide binding"/>
    <property type="evidence" value="ECO:0007669"/>
    <property type="project" value="InterPro"/>
</dbReference>
<evidence type="ECO:0000313" key="3">
    <source>
        <dbReference type="EMBL" id="KKL68617.1"/>
    </source>
</evidence>
<dbReference type="Gene3D" id="3.40.50.620">
    <property type="entry name" value="HUPs"/>
    <property type="match status" value="1"/>
</dbReference>
<dbReference type="InterPro" id="IPR014729">
    <property type="entry name" value="Rossmann-like_a/b/a_fold"/>
</dbReference>
<evidence type="ECO:0000256" key="1">
    <source>
        <dbReference type="ARBA" id="ARBA00005817"/>
    </source>
</evidence>
<evidence type="ECO:0000259" key="2">
    <source>
        <dbReference type="SMART" id="SM00893"/>
    </source>
</evidence>
<feature type="domain" description="Electron transfer flavoprotein alpha/beta-subunit N-terminal" evidence="2">
    <location>
        <begin position="5"/>
        <end position="183"/>
    </location>
</feature>
<dbReference type="InterPro" id="IPR001308">
    <property type="entry name" value="ETF_a/FixB"/>
</dbReference>
<gene>
    <name evidence="3" type="ORF">LCGC14_2123170</name>
</gene>
<comment type="caution">
    <text evidence="3">The sequence shown here is derived from an EMBL/GenBank/DDBJ whole genome shotgun (WGS) entry which is preliminary data.</text>
</comment>
<dbReference type="EMBL" id="LAZR01026473">
    <property type="protein sequence ID" value="KKL68617.1"/>
    <property type="molecule type" value="Genomic_DNA"/>
</dbReference>